<evidence type="ECO:0000256" key="3">
    <source>
        <dbReference type="ARBA" id="ARBA00004679"/>
    </source>
</evidence>
<keyword evidence="9" id="KW-0547">Nucleotide-binding</keyword>
<dbReference type="InterPro" id="IPR015912">
    <property type="entry name" value="Phosphofructokinase_CS"/>
</dbReference>
<dbReference type="AlphaFoldDB" id="A0A1L2FUT2"/>
<sequence length="871" mass="95290">MRIAVLTSGGDSSGMNPAIRAFVRAAIIKGAEVFAVREGYTGLVQDSIVKLDWGSVAGILNRGGTVIGTARSTDFRTKEGRKLAALNLIKHKINNLLVIGGDGSLTGANTLRTEWHDILQALLKEGHIEASCISELSTLSIVGIVGSIDNDMCGTDITIGADTACHRILECIDSILSTAVSHQRSFVIEVMGRNCGWLALATGIGSGADYILLPENPPPPGWEDTMIENLERGRISGRRCSMVIVAEGAIDRFGNPISSNYVREVLEKRGYDARITILGHVQRGGVPSFLDRYIVTIISIHTTPTTISILTIPNSNFQFQLPITGYKNGMYVYPSPLSISPSSKFQLSNSNKFQLSNSNSPTLLKFTNSNSQIPISNISFSNPHIPIKLSNSNFQFQLSNSNFHFQPNSTNSNFSIPNPTIPTIPTTPTFQLLTILSSSSSSLLQSIDPNDCYTYQGTQRRGGTFDEFNEIFSICANLNRRHKEPRGYNVAILHSGGPSPGMNPAVRAFTRLGIDAGFRVFGVFNGFAGLANGDIKELTWMTVNGWAVMGGAELGTNRSVPNDTNIDGIVQTLQQNSIDALLMFGGYNGYVGMTNLHTYRAKFPVLERVAMICAPGTIANNVPGTEVSIGADTCLNNILDALDKIKQSAVASRRLFVVEVMGAHCGYLCAMAALASGAERAYTMEEGLSIRKLTDDLRMFIGRFRHNNRIGLVLTSENASPTYSTHYIYDLFHEEGKQLFDARESILGHLQQGGSPSPLDRLNASRCMHFFIRLLETEALEKGNRGIAGCIGSSSGRYKFTPMDQMNREICHKFRRPTFQWWTGLLDLVRHIAVNPEDDTMPHDEGLHINSPTIYSQKSQIDLKTNPQMTL</sequence>
<dbReference type="PANTHER" id="PTHR13697">
    <property type="entry name" value="PHOSPHOFRUCTOKINASE"/>
    <property type="match status" value="1"/>
</dbReference>
<dbReference type="GO" id="GO:0003872">
    <property type="term" value="F:6-phosphofructokinase activity"/>
    <property type="evidence" value="ECO:0007669"/>
    <property type="project" value="UniProtKB-EC"/>
</dbReference>
<evidence type="ECO:0000256" key="9">
    <source>
        <dbReference type="ARBA" id="ARBA00022741"/>
    </source>
</evidence>
<dbReference type="FunFam" id="3.40.50.460:FF:000008">
    <property type="entry name" value="ATP-dependent 6-phosphofructokinase"/>
    <property type="match status" value="1"/>
</dbReference>
<dbReference type="Gene3D" id="3.40.50.460">
    <property type="entry name" value="Phosphofructokinase domain"/>
    <property type="match status" value="2"/>
</dbReference>
<dbReference type="Pfam" id="PF00365">
    <property type="entry name" value="PFK"/>
    <property type="match status" value="2"/>
</dbReference>
<dbReference type="GO" id="GO:0006002">
    <property type="term" value="P:fructose 6-phosphate metabolic process"/>
    <property type="evidence" value="ECO:0007669"/>
    <property type="project" value="InterPro"/>
</dbReference>
<keyword evidence="13" id="KW-0324">Glycolysis</keyword>
<keyword evidence="12" id="KW-0460">Magnesium</keyword>
<keyword evidence="11" id="KW-0067">ATP-binding</keyword>
<comment type="subcellular location">
    <subcellularLocation>
        <location evidence="2">Cytoplasm</location>
    </subcellularLocation>
</comment>
<comment type="pathway">
    <text evidence="3">Carbohydrate degradation; glycolysis; D-glyceraldehyde 3-phosphate and glycerone phosphate from D-glucose: step 3/4.</text>
</comment>
<evidence type="ECO:0000256" key="12">
    <source>
        <dbReference type="ARBA" id="ARBA00022842"/>
    </source>
</evidence>
<name>A0A1L2FUT2_9MYCE</name>
<feature type="domain" description="Phosphofructokinase" evidence="15">
    <location>
        <begin position="489"/>
        <end position="771"/>
    </location>
</feature>
<keyword evidence="10 16" id="KW-0418">Kinase</keyword>
<evidence type="ECO:0000256" key="2">
    <source>
        <dbReference type="ARBA" id="ARBA00004496"/>
    </source>
</evidence>
<dbReference type="PRINTS" id="PR00476">
    <property type="entry name" value="PHFRCTKINASE"/>
</dbReference>
<dbReference type="GO" id="GO:0016208">
    <property type="term" value="F:AMP binding"/>
    <property type="evidence" value="ECO:0007669"/>
    <property type="project" value="TreeGrafter"/>
</dbReference>
<comment type="cofactor">
    <cofactor evidence="1">
        <name>Mg(2+)</name>
        <dbReference type="ChEBI" id="CHEBI:18420"/>
    </cofactor>
</comment>
<dbReference type="SUPFAM" id="SSF53784">
    <property type="entry name" value="Phosphofructokinase"/>
    <property type="match status" value="2"/>
</dbReference>
<comment type="catalytic activity">
    <reaction evidence="14">
        <text>beta-D-fructose 6-phosphate + ATP = beta-D-fructose 1,6-bisphosphate + ADP + H(+)</text>
        <dbReference type="Rhea" id="RHEA:16109"/>
        <dbReference type="ChEBI" id="CHEBI:15378"/>
        <dbReference type="ChEBI" id="CHEBI:30616"/>
        <dbReference type="ChEBI" id="CHEBI:32966"/>
        <dbReference type="ChEBI" id="CHEBI:57634"/>
        <dbReference type="ChEBI" id="CHEBI:456216"/>
        <dbReference type="EC" id="2.7.1.11"/>
    </reaction>
</comment>
<dbReference type="UniPathway" id="UPA00109">
    <property type="reaction ID" value="UER00182"/>
</dbReference>
<evidence type="ECO:0000256" key="14">
    <source>
        <dbReference type="ARBA" id="ARBA00048070"/>
    </source>
</evidence>
<dbReference type="GO" id="GO:0046872">
    <property type="term" value="F:metal ion binding"/>
    <property type="evidence" value="ECO:0007669"/>
    <property type="project" value="UniProtKB-KW"/>
</dbReference>
<evidence type="ECO:0000259" key="15">
    <source>
        <dbReference type="Pfam" id="PF00365"/>
    </source>
</evidence>
<dbReference type="GO" id="GO:0005945">
    <property type="term" value="C:6-phosphofructokinase complex"/>
    <property type="evidence" value="ECO:0007669"/>
    <property type="project" value="TreeGrafter"/>
</dbReference>
<dbReference type="GO" id="GO:0030388">
    <property type="term" value="P:fructose 1,6-bisphosphate metabolic process"/>
    <property type="evidence" value="ECO:0007669"/>
    <property type="project" value="TreeGrafter"/>
</dbReference>
<evidence type="ECO:0000256" key="8">
    <source>
        <dbReference type="ARBA" id="ARBA00022723"/>
    </source>
</evidence>
<keyword evidence="8" id="KW-0479">Metal-binding</keyword>
<reference evidence="16" key="1">
    <citation type="submission" date="2016-06" db="EMBL/GenBank/DDBJ databases">
        <title>A core phylogeny of Dictyostelia derived from 50 functionally divergent proteins retrieved from five existing and six newly sequenced genomes.</title>
        <authorList>
            <person name="Singh R."/>
            <person name="Schilde C."/>
            <person name="Gezzard T."/>
            <person name="Schaap P."/>
        </authorList>
    </citation>
    <scope>NUCLEOTIDE SEQUENCE</scope>
    <source>
        <strain evidence="16">AE2</strain>
    </source>
</reference>
<evidence type="ECO:0000256" key="10">
    <source>
        <dbReference type="ARBA" id="ARBA00022777"/>
    </source>
</evidence>
<dbReference type="GO" id="GO:0070095">
    <property type="term" value="F:fructose-6-phosphate binding"/>
    <property type="evidence" value="ECO:0007669"/>
    <property type="project" value="TreeGrafter"/>
</dbReference>
<dbReference type="InterPro" id="IPR035966">
    <property type="entry name" value="PKF_sf"/>
</dbReference>
<evidence type="ECO:0000313" key="16">
    <source>
        <dbReference type="EMBL" id="AOE43219.1"/>
    </source>
</evidence>
<dbReference type="GO" id="GO:0005524">
    <property type="term" value="F:ATP binding"/>
    <property type="evidence" value="ECO:0007669"/>
    <property type="project" value="UniProtKB-KW"/>
</dbReference>
<dbReference type="GO" id="GO:0061621">
    <property type="term" value="P:canonical glycolysis"/>
    <property type="evidence" value="ECO:0007669"/>
    <property type="project" value="TreeGrafter"/>
</dbReference>
<gene>
    <name evidence="16" type="primary">pfkA</name>
</gene>
<dbReference type="GO" id="GO:0042802">
    <property type="term" value="F:identical protein binding"/>
    <property type="evidence" value="ECO:0007669"/>
    <property type="project" value="TreeGrafter"/>
</dbReference>
<dbReference type="EMBL" id="KX539377">
    <property type="protein sequence ID" value="AOE43219.1"/>
    <property type="molecule type" value="Genomic_DNA"/>
</dbReference>
<protein>
    <recommendedName>
        <fullName evidence="4">6-phosphofructokinase</fullName>
        <ecNumber evidence="4">2.7.1.11</ecNumber>
    </recommendedName>
</protein>
<dbReference type="InterPro" id="IPR000023">
    <property type="entry name" value="Phosphofructokinase_dom"/>
</dbReference>
<dbReference type="Gene3D" id="3.40.50.450">
    <property type="match status" value="2"/>
</dbReference>
<keyword evidence="7" id="KW-0808">Transferase</keyword>
<feature type="domain" description="Phosphofructokinase" evidence="15">
    <location>
        <begin position="2"/>
        <end position="301"/>
    </location>
</feature>
<dbReference type="GO" id="GO:0048029">
    <property type="term" value="F:monosaccharide binding"/>
    <property type="evidence" value="ECO:0007669"/>
    <property type="project" value="TreeGrafter"/>
</dbReference>
<evidence type="ECO:0000256" key="6">
    <source>
        <dbReference type="ARBA" id="ARBA00022533"/>
    </source>
</evidence>
<proteinExistence type="predicted"/>
<keyword evidence="6" id="KW-0021">Allosteric enzyme</keyword>
<evidence type="ECO:0000256" key="1">
    <source>
        <dbReference type="ARBA" id="ARBA00001946"/>
    </source>
</evidence>
<dbReference type="InterPro" id="IPR022953">
    <property type="entry name" value="ATP_PFK"/>
</dbReference>
<dbReference type="FunFam" id="3.40.50.460:FF:000002">
    <property type="entry name" value="ATP-dependent 6-phosphofructokinase"/>
    <property type="match status" value="1"/>
</dbReference>
<evidence type="ECO:0000256" key="7">
    <source>
        <dbReference type="ARBA" id="ARBA00022679"/>
    </source>
</evidence>
<dbReference type="EC" id="2.7.1.11" evidence="4"/>
<accession>A0A1L2FUT2</accession>
<organism evidence="16">
    <name type="scientific">Rostrostelium ellipticum</name>
    <dbReference type="NCBI Taxonomy" id="361140"/>
    <lineage>
        <taxon>Eukaryota</taxon>
        <taxon>Amoebozoa</taxon>
        <taxon>Evosea</taxon>
        <taxon>Eumycetozoa</taxon>
        <taxon>Dictyostelia</taxon>
        <taxon>Acytosteliales</taxon>
        <taxon>Acytosteliaceae</taxon>
        <taxon>Rostrostelium</taxon>
    </lineage>
</organism>
<evidence type="ECO:0000256" key="11">
    <source>
        <dbReference type="ARBA" id="ARBA00022840"/>
    </source>
</evidence>
<evidence type="ECO:0000256" key="4">
    <source>
        <dbReference type="ARBA" id="ARBA00012055"/>
    </source>
</evidence>
<evidence type="ECO:0000256" key="5">
    <source>
        <dbReference type="ARBA" id="ARBA00022490"/>
    </source>
</evidence>
<dbReference type="PROSITE" id="PS00433">
    <property type="entry name" value="PHOSPHOFRUCTOKINASE"/>
    <property type="match status" value="2"/>
</dbReference>
<evidence type="ECO:0000256" key="13">
    <source>
        <dbReference type="ARBA" id="ARBA00023152"/>
    </source>
</evidence>
<dbReference type="PANTHER" id="PTHR13697:SF4">
    <property type="entry name" value="ATP-DEPENDENT 6-PHOSPHOFRUCTOKINASE"/>
    <property type="match status" value="1"/>
</dbReference>
<keyword evidence="5" id="KW-0963">Cytoplasm</keyword>